<evidence type="ECO:0000313" key="1">
    <source>
        <dbReference type="EMBL" id="KAK8892577.1"/>
    </source>
</evidence>
<name>A0ABR2KQ81_9EUKA</name>
<reference evidence="1 2" key="1">
    <citation type="submission" date="2024-04" db="EMBL/GenBank/DDBJ databases">
        <title>Tritrichomonas musculus Genome.</title>
        <authorList>
            <person name="Alves-Ferreira E."/>
            <person name="Grigg M."/>
            <person name="Lorenzi H."/>
            <person name="Galac M."/>
        </authorList>
    </citation>
    <scope>NUCLEOTIDE SEQUENCE [LARGE SCALE GENOMIC DNA]</scope>
    <source>
        <strain evidence="1 2">EAF2021</strain>
    </source>
</reference>
<organism evidence="1 2">
    <name type="scientific">Tritrichomonas musculus</name>
    <dbReference type="NCBI Taxonomy" id="1915356"/>
    <lineage>
        <taxon>Eukaryota</taxon>
        <taxon>Metamonada</taxon>
        <taxon>Parabasalia</taxon>
        <taxon>Tritrichomonadida</taxon>
        <taxon>Tritrichomonadidae</taxon>
        <taxon>Tritrichomonas</taxon>
    </lineage>
</organism>
<keyword evidence="2" id="KW-1185">Reference proteome</keyword>
<dbReference type="Proteomes" id="UP001470230">
    <property type="component" value="Unassembled WGS sequence"/>
</dbReference>
<comment type="caution">
    <text evidence="1">The sequence shown here is derived from an EMBL/GenBank/DDBJ whole genome shotgun (WGS) entry which is preliminary data.</text>
</comment>
<accession>A0ABR2KQ81</accession>
<evidence type="ECO:0000313" key="2">
    <source>
        <dbReference type="Proteomes" id="UP001470230"/>
    </source>
</evidence>
<dbReference type="EMBL" id="JAPFFF010000004">
    <property type="protein sequence ID" value="KAK8892577.1"/>
    <property type="molecule type" value="Genomic_DNA"/>
</dbReference>
<proteinExistence type="predicted"/>
<gene>
    <name evidence="1" type="ORF">M9Y10_029815</name>
</gene>
<sequence>MGEQAWANAQVKTLIVQAGYPYEYAPYSVNRSWKRASTLVAINPLGMAGIPQFAVPRENLDSEIYQILHKSFFEAVHTKKVTLPRVLLNIGLKILFYHFYINSGQSIITMAQKS</sequence>
<evidence type="ECO:0008006" key="3">
    <source>
        <dbReference type="Google" id="ProtNLM"/>
    </source>
</evidence>
<protein>
    <recommendedName>
        <fullName evidence="3">GST N-terminal domain-containing protein</fullName>
    </recommendedName>
</protein>